<dbReference type="PANTHER" id="PTHR43872">
    <property type="entry name" value="MONOOXYGENASE, PUTATIVE (AFU_ORTHOLOGUE AFUA_8G02570)-RELATED"/>
    <property type="match status" value="1"/>
</dbReference>
<keyword evidence="3" id="KW-0285">Flavoprotein</keyword>
<keyword evidence="5" id="KW-0560">Oxidoreductase</keyword>
<dbReference type="InterPro" id="IPR036188">
    <property type="entry name" value="FAD/NAD-bd_sf"/>
</dbReference>
<comment type="similarity">
    <text evidence="2">Belongs to the FAD-binding monooxygenase family.</text>
</comment>
<evidence type="ECO:0000313" key="8">
    <source>
        <dbReference type="Proteomes" id="UP001197247"/>
    </source>
</evidence>
<evidence type="ECO:0000256" key="4">
    <source>
        <dbReference type="ARBA" id="ARBA00022827"/>
    </source>
</evidence>
<evidence type="ECO:0000256" key="5">
    <source>
        <dbReference type="ARBA" id="ARBA00023002"/>
    </source>
</evidence>
<comment type="cofactor">
    <cofactor evidence="1">
        <name>FAD</name>
        <dbReference type="ChEBI" id="CHEBI:57692"/>
    </cofactor>
</comment>
<keyword evidence="8" id="KW-1185">Reference proteome</keyword>
<protein>
    <submittedName>
        <fullName evidence="7">NAD(P)/FAD-dependent oxidoreductase</fullName>
    </submittedName>
</protein>
<keyword evidence="4" id="KW-0274">FAD</keyword>
<evidence type="ECO:0000256" key="3">
    <source>
        <dbReference type="ARBA" id="ARBA00022630"/>
    </source>
</evidence>
<dbReference type="Pfam" id="PF13450">
    <property type="entry name" value="NAD_binding_8"/>
    <property type="match status" value="1"/>
</dbReference>
<keyword evidence="6" id="KW-0503">Monooxygenase</keyword>
<name>A0ABS5TS29_9ACTN</name>
<gene>
    <name evidence="7" type="ORF">KIH74_32000</name>
</gene>
<dbReference type="Gene3D" id="3.50.50.60">
    <property type="entry name" value="FAD/NAD(P)-binding domain"/>
    <property type="match status" value="2"/>
</dbReference>
<reference evidence="7 8" key="1">
    <citation type="submission" date="2021-05" db="EMBL/GenBank/DDBJ databases">
        <title>Kineosporia and Streptomyces sp. nov. two new marine actinobacteria isolated from Coral.</title>
        <authorList>
            <person name="Buangrab K."/>
            <person name="Sutthacheep M."/>
            <person name="Yeemin T."/>
            <person name="Harunari E."/>
            <person name="Igarashi Y."/>
            <person name="Kanchanasin P."/>
            <person name="Tanasupawat S."/>
            <person name="Phongsopitanun W."/>
        </authorList>
    </citation>
    <scope>NUCLEOTIDE SEQUENCE [LARGE SCALE GENOMIC DNA]</scope>
    <source>
        <strain evidence="7 8">J2-2</strain>
    </source>
</reference>
<dbReference type="RefSeq" id="WP_214160148.1">
    <property type="nucleotide sequence ID" value="NZ_JAHBAY010000018.1"/>
</dbReference>
<proteinExistence type="inferred from homology"/>
<dbReference type="SUPFAM" id="SSF51905">
    <property type="entry name" value="FAD/NAD(P)-binding domain"/>
    <property type="match status" value="2"/>
</dbReference>
<dbReference type="Pfam" id="PF00743">
    <property type="entry name" value="FMO-like"/>
    <property type="match status" value="1"/>
</dbReference>
<evidence type="ECO:0000313" key="7">
    <source>
        <dbReference type="EMBL" id="MBT0773611.1"/>
    </source>
</evidence>
<dbReference type="PROSITE" id="PS51257">
    <property type="entry name" value="PROKAR_LIPOPROTEIN"/>
    <property type="match status" value="1"/>
</dbReference>
<organism evidence="7 8">
    <name type="scientific">Kineosporia corallincola</name>
    <dbReference type="NCBI Taxonomy" id="2835133"/>
    <lineage>
        <taxon>Bacteria</taxon>
        <taxon>Bacillati</taxon>
        <taxon>Actinomycetota</taxon>
        <taxon>Actinomycetes</taxon>
        <taxon>Kineosporiales</taxon>
        <taxon>Kineosporiaceae</taxon>
        <taxon>Kineosporia</taxon>
    </lineage>
</organism>
<evidence type="ECO:0000256" key="1">
    <source>
        <dbReference type="ARBA" id="ARBA00001974"/>
    </source>
</evidence>
<dbReference type="EMBL" id="JAHBAY010000018">
    <property type="protein sequence ID" value="MBT0773611.1"/>
    <property type="molecule type" value="Genomic_DNA"/>
</dbReference>
<dbReference type="Proteomes" id="UP001197247">
    <property type="component" value="Unassembled WGS sequence"/>
</dbReference>
<comment type="caution">
    <text evidence="7">The sequence shown here is derived from an EMBL/GenBank/DDBJ whole genome shotgun (WGS) entry which is preliminary data.</text>
</comment>
<evidence type="ECO:0000256" key="2">
    <source>
        <dbReference type="ARBA" id="ARBA00010139"/>
    </source>
</evidence>
<dbReference type="InterPro" id="IPR051820">
    <property type="entry name" value="FAD-binding_MO"/>
</dbReference>
<accession>A0ABS5TS29</accession>
<evidence type="ECO:0000256" key="6">
    <source>
        <dbReference type="ARBA" id="ARBA00023033"/>
    </source>
</evidence>
<sequence length="483" mass="53929">MNSNTDRLRTGEAEQLDVLIIGAGLSGIATACHLERSLPHTRYAVLEARPDTGGTWDLFRYPGVRSDSDMFTLGYSFRPWRGRSAVADGGSVLNYLRETAEEYGVSSRIRLGHRVFSASWSGERARWLVRVRLEDDEELVISCGFLCLNTGYYDYEQPHLPEFPGRERFTGRLVHPQLWPDDLSWAGQDVVVIGSGATAVSMVPALAPAARRVIMLQRSPGYLISLPARIPWTGRRPKLERLRSATVTSLFWHLCRLAPRSSARWLIGRVRRLLPPGYPVHEHFTPRYRPWDQRLCLVPDADLFTALASGDAEVVTGTVDTLTERGVRLTDGRELPATLIVAATGLRLKLLGGIALDLDGEPVDPGSTVMYKGSMLSGVPNLSVTVGYPNASWTLKAELTARFVVRVLRHRRRCGYRVAVASPPPSPQRLPLMPLTSGYLLRSARSVPRQGGRWPWRLYHSFWIDTVLVRGGRVNGEGLTFRR</sequence>
<dbReference type="PANTHER" id="PTHR43872:SF1">
    <property type="entry name" value="MONOOXYGENASE, PUTATIVE (AFU_ORTHOLOGUE AFUA_8G02570)-RELATED"/>
    <property type="match status" value="1"/>
</dbReference>
<dbReference type="InterPro" id="IPR020946">
    <property type="entry name" value="Flavin_mOase-like"/>
</dbReference>